<accession>A0A6C0AGE4</accession>
<dbReference type="AlphaFoldDB" id="A0A6C0AGE4"/>
<proteinExistence type="predicted"/>
<reference evidence="1" key="1">
    <citation type="journal article" date="2020" name="Nature">
        <title>Giant virus diversity and host interactions through global metagenomics.</title>
        <authorList>
            <person name="Schulz F."/>
            <person name="Roux S."/>
            <person name="Paez-Espino D."/>
            <person name="Jungbluth S."/>
            <person name="Walsh D.A."/>
            <person name="Denef V.J."/>
            <person name="McMahon K.D."/>
            <person name="Konstantinidis K.T."/>
            <person name="Eloe-Fadrosh E.A."/>
            <person name="Kyrpides N.C."/>
            <person name="Woyke T."/>
        </authorList>
    </citation>
    <scope>NUCLEOTIDE SEQUENCE</scope>
    <source>
        <strain evidence="1">GVMAG-S-1021933-23</strain>
    </source>
</reference>
<name>A0A6C0AGE4_9ZZZZ</name>
<evidence type="ECO:0000313" key="1">
    <source>
        <dbReference type="EMBL" id="QHS78533.1"/>
    </source>
</evidence>
<dbReference type="EMBL" id="MN740599">
    <property type="protein sequence ID" value="QHS78533.1"/>
    <property type="molecule type" value="Genomic_DNA"/>
</dbReference>
<organism evidence="1">
    <name type="scientific">viral metagenome</name>
    <dbReference type="NCBI Taxonomy" id="1070528"/>
    <lineage>
        <taxon>unclassified sequences</taxon>
        <taxon>metagenomes</taxon>
        <taxon>organismal metagenomes</taxon>
    </lineage>
</organism>
<protein>
    <submittedName>
        <fullName evidence="1">Uncharacterized protein</fullName>
    </submittedName>
</protein>
<sequence>MKLHKELNIPFPKTFASLVPKKKVLNNFNVKKSYNGKFACFEYIRDNFE</sequence>